<dbReference type="Proteomes" id="UP000076021">
    <property type="component" value="Chromosome"/>
</dbReference>
<sequence>MNTIDFENMEVLFHMTYEKKLFKNLYEHTIESYKNSGNFTALIEGEKCKSLRRFYKEFAKKLEFPSYFNNNWDSLDECLNDLEWLNSKQYVLFFQDFHLLLSKNDKIQKRIFMNLLGSSVKEWREGRNYDSFPTLPSPFHIVIHGNDAVLNELKSNKEINEIHLF</sequence>
<reference evidence="3 4" key="1">
    <citation type="journal article" date="2016" name="Genome Announc.">
        <title>Whole-Genome Sequence of Rummeliibacillus stabekisii Strain PP9 Isolated from Antarctic Soil.</title>
        <authorList>
            <person name="da Mota F.F."/>
            <person name="Vollu R.E."/>
            <person name="Jurelevicius D."/>
            <person name="Seldin L."/>
        </authorList>
    </citation>
    <scope>NUCLEOTIDE SEQUENCE [LARGE SCALE GENOMIC DNA]</scope>
    <source>
        <strain evidence="3 4">PP9</strain>
    </source>
</reference>
<evidence type="ECO:0000313" key="3">
    <source>
        <dbReference type="EMBL" id="AMW99577.1"/>
    </source>
</evidence>
<comment type="similarity">
    <text evidence="1">Belongs to the barstar family.</text>
</comment>
<dbReference type="Gene3D" id="3.30.370.10">
    <property type="entry name" value="Barstar-like"/>
    <property type="match status" value="1"/>
</dbReference>
<accession>A0A143HCT9</accession>
<feature type="domain" description="Barstar (barnase inhibitor)" evidence="2">
    <location>
        <begin position="40"/>
        <end position="125"/>
    </location>
</feature>
<dbReference type="InterPro" id="IPR035905">
    <property type="entry name" value="Barstar-like_sf"/>
</dbReference>
<dbReference type="KEGG" id="rst:ATY39_08975"/>
<dbReference type="OrthoDB" id="7575400at2"/>
<reference evidence="4" key="2">
    <citation type="submission" date="2016-03" db="EMBL/GenBank/DDBJ databases">
        <authorList>
            <person name="Ploux O."/>
        </authorList>
    </citation>
    <scope>NUCLEOTIDE SEQUENCE [LARGE SCALE GENOMIC DNA]</scope>
    <source>
        <strain evidence="4">PP9</strain>
    </source>
</reference>
<dbReference type="SUPFAM" id="SSF52038">
    <property type="entry name" value="Barstar-related"/>
    <property type="match status" value="1"/>
</dbReference>
<dbReference type="EMBL" id="CP014806">
    <property type="protein sequence ID" value="AMW99577.1"/>
    <property type="molecule type" value="Genomic_DNA"/>
</dbReference>
<organism evidence="3 4">
    <name type="scientific">Rummeliibacillus stabekisii</name>
    <dbReference type="NCBI Taxonomy" id="241244"/>
    <lineage>
        <taxon>Bacteria</taxon>
        <taxon>Bacillati</taxon>
        <taxon>Bacillota</taxon>
        <taxon>Bacilli</taxon>
        <taxon>Bacillales</taxon>
        <taxon>Caryophanaceae</taxon>
        <taxon>Rummeliibacillus</taxon>
    </lineage>
</organism>
<proteinExistence type="inferred from homology"/>
<evidence type="ECO:0000313" key="4">
    <source>
        <dbReference type="Proteomes" id="UP000076021"/>
    </source>
</evidence>
<evidence type="ECO:0000256" key="1">
    <source>
        <dbReference type="ARBA" id="ARBA00006845"/>
    </source>
</evidence>
<evidence type="ECO:0000259" key="2">
    <source>
        <dbReference type="Pfam" id="PF01337"/>
    </source>
</evidence>
<dbReference type="AlphaFoldDB" id="A0A143HCT9"/>
<name>A0A143HCT9_9BACL</name>
<keyword evidence="4" id="KW-1185">Reference proteome</keyword>
<dbReference type="RefSeq" id="WP_066788779.1">
    <property type="nucleotide sequence ID" value="NZ_CP014806.1"/>
</dbReference>
<dbReference type="STRING" id="241244.ATY39_08975"/>
<gene>
    <name evidence="3" type="ORF">ATY39_08975</name>
</gene>
<dbReference type="Pfam" id="PF01337">
    <property type="entry name" value="Barstar"/>
    <property type="match status" value="1"/>
</dbReference>
<protein>
    <recommendedName>
        <fullName evidence="2">Barstar (barnase inhibitor) domain-containing protein</fullName>
    </recommendedName>
</protein>
<dbReference type="InterPro" id="IPR000468">
    <property type="entry name" value="Barstar"/>
</dbReference>